<reference evidence="1 2" key="1">
    <citation type="submission" date="2017-04" db="EMBL/GenBank/DDBJ databases">
        <authorList>
            <person name="Afonso C.L."/>
            <person name="Miller P.J."/>
            <person name="Scott M.A."/>
            <person name="Spackman E."/>
            <person name="Goraichik I."/>
            <person name="Dimitrov K.M."/>
            <person name="Suarez D.L."/>
            <person name="Swayne D.E."/>
        </authorList>
    </citation>
    <scope>NUCLEOTIDE SEQUENCE [LARGE SCALE GENOMIC DNA]</scope>
    <source>
        <strain evidence="1 2">A2P</strain>
    </source>
</reference>
<sequence length="116" mass="12353">MTSFPLPPGFALDDIVALTLIAAEMARVRTAEQRPADGDAVYTDGDLAAAGGVYLLNAGASDLVRADYPPGKPCDLWPWANDQWKPKSPIRDAVRGCALGAFEISRRLRAGEPVEG</sequence>
<dbReference type="Proteomes" id="UP000192936">
    <property type="component" value="Unassembled WGS sequence"/>
</dbReference>
<dbReference type="RefSeq" id="WP_085090258.1">
    <property type="nucleotide sequence ID" value="NZ_FXAK01000007.1"/>
</dbReference>
<name>A0A1X7HBG4_9PROT</name>
<dbReference type="OrthoDB" id="983041at2"/>
<accession>A0A1X7HBG4</accession>
<organism evidence="1 2">
    <name type="scientific">Azospirillum oryzae</name>
    <dbReference type="NCBI Taxonomy" id="286727"/>
    <lineage>
        <taxon>Bacteria</taxon>
        <taxon>Pseudomonadati</taxon>
        <taxon>Pseudomonadota</taxon>
        <taxon>Alphaproteobacteria</taxon>
        <taxon>Rhodospirillales</taxon>
        <taxon>Azospirillaceae</taxon>
        <taxon>Azospirillum</taxon>
    </lineage>
</organism>
<protein>
    <submittedName>
        <fullName evidence="1">Uncharacterized protein</fullName>
    </submittedName>
</protein>
<gene>
    <name evidence="1" type="ORF">SAMN02982917_5510</name>
</gene>
<evidence type="ECO:0000313" key="1">
    <source>
        <dbReference type="EMBL" id="SMF83327.1"/>
    </source>
</evidence>
<dbReference type="EMBL" id="FXAK01000007">
    <property type="protein sequence ID" value="SMF83327.1"/>
    <property type="molecule type" value="Genomic_DNA"/>
</dbReference>
<dbReference type="AlphaFoldDB" id="A0A1X7HBG4"/>
<evidence type="ECO:0000313" key="2">
    <source>
        <dbReference type="Proteomes" id="UP000192936"/>
    </source>
</evidence>
<dbReference type="STRING" id="286727.SAMN02982917_5510"/>
<proteinExistence type="predicted"/>